<dbReference type="InterPro" id="IPR036291">
    <property type="entry name" value="NAD(P)-bd_dom_sf"/>
</dbReference>
<sequence>MKSLDGRVIVVTGGGRGLGRAFALELAARGARVVVNNRNRVVDDAGLGPADHVVAEIRANGGEAVAEHGDVTDPATARRIVELALGTWGRIDGCVTSAAIGGPGMFHKVSPEDFATVIRTNLLGTAQVAAACAAEMRKAGHGRIVLVASTGGLHGEVGLSAYAASKGGIIALGRSIAAEGARHGVFANVLLPYAVTQLTDAAIDERYRPLLDPAAVAPVVAALCDPGCTLNGEVLVAAGGGLRAVSVLEHATVPLPYGPLAPDRLGELLDRSRSAPGRGYGTAREAFLDLAEELATGRAEEASRP</sequence>
<comment type="caution">
    <text evidence="5">The sequence shown here is derived from an EMBL/GenBank/DDBJ whole genome shotgun (WGS) entry which is preliminary data.</text>
</comment>
<dbReference type="EMBL" id="VFPQ01000002">
    <property type="protein sequence ID" value="TQM72453.1"/>
    <property type="molecule type" value="Genomic_DNA"/>
</dbReference>
<dbReference type="GO" id="GO:0016491">
    <property type="term" value="F:oxidoreductase activity"/>
    <property type="evidence" value="ECO:0007669"/>
    <property type="project" value="UniProtKB-KW"/>
</dbReference>
<organism evidence="5 6">
    <name type="scientific">Thermopolyspora flexuosa</name>
    <dbReference type="NCBI Taxonomy" id="103836"/>
    <lineage>
        <taxon>Bacteria</taxon>
        <taxon>Bacillati</taxon>
        <taxon>Actinomycetota</taxon>
        <taxon>Actinomycetes</taxon>
        <taxon>Streptosporangiales</taxon>
        <taxon>Streptosporangiaceae</taxon>
        <taxon>Thermopolyspora</taxon>
    </lineage>
</organism>
<evidence type="ECO:0000256" key="3">
    <source>
        <dbReference type="RuleBase" id="RU000363"/>
    </source>
</evidence>
<protein>
    <submittedName>
        <fullName evidence="5">NAD(P)-dependent dehydrogenase (Short-subunit alcohol dehydrogenase family)</fullName>
    </submittedName>
</protein>
<dbReference type="Proteomes" id="UP000319213">
    <property type="component" value="Unassembled WGS sequence"/>
</dbReference>
<evidence type="ECO:0000256" key="1">
    <source>
        <dbReference type="ARBA" id="ARBA00006484"/>
    </source>
</evidence>
<comment type="similarity">
    <text evidence="1 3">Belongs to the short-chain dehydrogenases/reductases (SDR) family.</text>
</comment>
<feature type="domain" description="Ketoreductase" evidence="4">
    <location>
        <begin position="7"/>
        <end position="196"/>
    </location>
</feature>
<dbReference type="PANTHER" id="PTHR45024">
    <property type="entry name" value="DEHYDROGENASES, SHORT CHAIN"/>
    <property type="match status" value="1"/>
</dbReference>
<dbReference type="Pfam" id="PF00106">
    <property type="entry name" value="adh_short"/>
    <property type="match status" value="1"/>
</dbReference>
<dbReference type="AlphaFoldDB" id="A0A543IPE4"/>
<dbReference type="InterPro" id="IPR002347">
    <property type="entry name" value="SDR_fam"/>
</dbReference>
<dbReference type="InterPro" id="IPR020904">
    <property type="entry name" value="Sc_DH/Rdtase_CS"/>
</dbReference>
<proteinExistence type="inferred from homology"/>
<keyword evidence="2" id="KW-0560">Oxidoreductase</keyword>
<dbReference type="PROSITE" id="PS00061">
    <property type="entry name" value="ADH_SHORT"/>
    <property type="match status" value="1"/>
</dbReference>
<dbReference type="Gene3D" id="3.40.50.720">
    <property type="entry name" value="NAD(P)-binding Rossmann-like Domain"/>
    <property type="match status" value="1"/>
</dbReference>
<dbReference type="RefSeq" id="WP_142262012.1">
    <property type="nucleotide sequence ID" value="NZ_BMPV01000002.1"/>
</dbReference>
<keyword evidence="6" id="KW-1185">Reference proteome</keyword>
<dbReference type="InterPro" id="IPR057326">
    <property type="entry name" value="KR_dom"/>
</dbReference>
<reference evidence="5 6" key="1">
    <citation type="submission" date="2019-06" db="EMBL/GenBank/DDBJ databases">
        <title>Sequencing the genomes of 1000 actinobacteria strains.</title>
        <authorList>
            <person name="Klenk H.-P."/>
        </authorList>
    </citation>
    <scope>NUCLEOTIDE SEQUENCE [LARGE SCALE GENOMIC DNA]</scope>
    <source>
        <strain evidence="5 6">DSM 43186</strain>
    </source>
</reference>
<dbReference type="OrthoDB" id="9786435at2"/>
<dbReference type="SUPFAM" id="SSF51735">
    <property type="entry name" value="NAD(P)-binding Rossmann-fold domains"/>
    <property type="match status" value="1"/>
</dbReference>
<accession>A0A543IPE4</accession>
<evidence type="ECO:0000313" key="6">
    <source>
        <dbReference type="Proteomes" id="UP000319213"/>
    </source>
</evidence>
<evidence type="ECO:0000313" key="5">
    <source>
        <dbReference type="EMBL" id="TQM72453.1"/>
    </source>
</evidence>
<dbReference type="PANTHER" id="PTHR45024:SF2">
    <property type="entry name" value="SCP2 DOMAIN-CONTAINING PROTEIN"/>
    <property type="match status" value="1"/>
</dbReference>
<dbReference type="PRINTS" id="PR00080">
    <property type="entry name" value="SDRFAMILY"/>
</dbReference>
<name>A0A543IPE4_9ACTN</name>
<evidence type="ECO:0000256" key="2">
    <source>
        <dbReference type="ARBA" id="ARBA00023002"/>
    </source>
</evidence>
<gene>
    <name evidence="5" type="ORF">FHX40_4593</name>
</gene>
<dbReference type="InterPro" id="IPR051687">
    <property type="entry name" value="Peroxisomal_Beta-Oxidation"/>
</dbReference>
<dbReference type="SMART" id="SM00822">
    <property type="entry name" value="PKS_KR"/>
    <property type="match status" value="1"/>
</dbReference>
<evidence type="ECO:0000259" key="4">
    <source>
        <dbReference type="SMART" id="SM00822"/>
    </source>
</evidence>
<dbReference type="PRINTS" id="PR00081">
    <property type="entry name" value="GDHRDH"/>
</dbReference>